<organism evidence="2 3">
    <name type="scientific">Ogataea polymorpha</name>
    <dbReference type="NCBI Taxonomy" id="460523"/>
    <lineage>
        <taxon>Eukaryota</taxon>
        <taxon>Fungi</taxon>
        <taxon>Dikarya</taxon>
        <taxon>Ascomycota</taxon>
        <taxon>Saccharomycotina</taxon>
        <taxon>Pichiomycetes</taxon>
        <taxon>Pichiales</taxon>
        <taxon>Pichiaceae</taxon>
        <taxon>Ogataea</taxon>
    </lineage>
</organism>
<dbReference type="AlphaFoldDB" id="A0A9P8P4L5"/>
<feature type="region of interest" description="Disordered" evidence="1">
    <location>
        <begin position="47"/>
        <end position="70"/>
    </location>
</feature>
<proteinExistence type="predicted"/>
<evidence type="ECO:0000256" key="1">
    <source>
        <dbReference type="SAM" id="MobiDB-lite"/>
    </source>
</evidence>
<gene>
    <name evidence="2" type="ORF">OGATHE_003960</name>
</gene>
<sequence length="70" mass="7240">MQDTVVLPLAASFHEATCLLSLPMAVDLTVSPTVSGGLAADEVGGVSSLRTGERSRSSPSSAIRTFFDDN</sequence>
<reference evidence="2" key="2">
    <citation type="submission" date="2021-01" db="EMBL/GenBank/DDBJ databases">
        <authorList>
            <person name="Schikora-Tamarit M.A."/>
        </authorList>
    </citation>
    <scope>NUCLEOTIDE SEQUENCE</scope>
    <source>
        <strain evidence="2">NCAIM Y.01608</strain>
    </source>
</reference>
<accession>A0A9P8P4L5</accession>
<name>A0A9P8P4L5_9ASCO</name>
<evidence type="ECO:0000313" key="3">
    <source>
        <dbReference type="Proteomes" id="UP000788993"/>
    </source>
</evidence>
<dbReference type="EMBL" id="JAEUBD010001178">
    <property type="protein sequence ID" value="KAH3665145.1"/>
    <property type="molecule type" value="Genomic_DNA"/>
</dbReference>
<evidence type="ECO:0000313" key="2">
    <source>
        <dbReference type="EMBL" id="KAH3665145.1"/>
    </source>
</evidence>
<protein>
    <submittedName>
        <fullName evidence="2">Uncharacterized protein</fullName>
    </submittedName>
</protein>
<dbReference type="Proteomes" id="UP000788993">
    <property type="component" value="Unassembled WGS sequence"/>
</dbReference>
<keyword evidence="3" id="KW-1185">Reference proteome</keyword>
<comment type="caution">
    <text evidence="2">The sequence shown here is derived from an EMBL/GenBank/DDBJ whole genome shotgun (WGS) entry which is preliminary data.</text>
</comment>
<reference evidence="2" key="1">
    <citation type="journal article" date="2021" name="Open Biol.">
        <title>Shared evolutionary footprints suggest mitochondrial oxidative damage underlies multiple complex I losses in fungi.</title>
        <authorList>
            <person name="Schikora-Tamarit M.A."/>
            <person name="Marcet-Houben M."/>
            <person name="Nosek J."/>
            <person name="Gabaldon T."/>
        </authorList>
    </citation>
    <scope>NUCLEOTIDE SEQUENCE</scope>
    <source>
        <strain evidence="2">NCAIM Y.01608</strain>
    </source>
</reference>